<organism evidence="1 2">
    <name type="scientific">Streptococcus phocae</name>
    <dbReference type="NCBI Taxonomy" id="119224"/>
    <lineage>
        <taxon>Bacteria</taxon>
        <taxon>Bacillati</taxon>
        <taxon>Bacillota</taxon>
        <taxon>Bacilli</taxon>
        <taxon>Lactobacillales</taxon>
        <taxon>Streptococcaceae</taxon>
        <taxon>Streptococcus</taxon>
    </lineage>
</organism>
<dbReference type="Proteomes" id="UP000049578">
    <property type="component" value="Unassembled WGS sequence"/>
</dbReference>
<dbReference type="PATRIC" id="fig|119224.3.peg.80"/>
<dbReference type="SUPFAM" id="SSF47794">
    <property type="entry name" value="Rad51 N-terminal domain-like"/>
    <property type="match status" value="1"/>
</dbReference>
<keyword evidence="2" id="KW-1185">Reference proteome</keyword>
<evidence type="ECO:0008006" key="3">
    <source>
        <dbReference type="Google" id="ProtNLM"/>
    </source>
</evidence>
<sequence>MKRQGLLAKATAVFDTAVETVGSAVEKTISAGQEFVEKSGKKAKDKVVAVKSQSLEEFTSNPELQGIRSDLIETLYTEGLHSLEAFTQWTEKDLLALKGIGPATVKKLKENGIRFKN</sequence>
<proteinExistence type="predicted"/>
<dbReference type="EMBL" id="LHQM01000010">
    <property type="protein sequence ID" value="KPJ22600.1"/>
    <property type="molecule type" value="Genomic_DNA"/>
</dbReference>
<name>A0A0P6S860_9STRE</name>
<dbReference type="AlphaFoldDB" id="A0A0P6S860"/>
<evidence type="ECO:0000313" key="2">
    <source>
        <dbReference type="Proteomes" id="UP000049578"/>
    </source>
</evidence>
<dbReference type="Gene3D" id="1.10.150.20">
    <property type="entry name" value="5' to 3' exonuclease, C-terminal subdomain"/>
    <property type="match status" value="1"/>
</dbReference>
<protein>
    <recommendedName>
        <fullName evidence="3">Helicase</fullName>
    </recommendedName>
</protein>
<evidence type="ECO:0000313" key="1">
    <source>
        <dbReference type="EMBL" id="KPJ22600.1"/>
    </source>
</evidence>
<dbReference type="GO" id="GO:0000166">
    <property type="term" value="F:nucleotide binding"/>
    <property type="evidence" value="ECO:0007669"/>
    <property type="project" value="InterPro"/>
</dbReference>
<accession>A0A0P6S860</accession>
<comment type="caution">
    <text evidence="1">The sequence shown here is derived from an EMBL/GenBank/DDBJ whole genome shotgun (WGS) entry which is preliminary data.</text>
</comment>
<gene>
    <name evidence="1" type="ORF">AKK44_02810</name>
</gene>
<dbReference type="InterPro" id="IPR010995">
    <property type="entry name" value="DNA_repair_Rad51/TF_NusA_a-hlx"/>
</dbReference>
<dbReference type="STRING" id="119224.AKK44_02810"/>
<reference evidence="1 2" key="1">
    <citation type="submission" date="2015-08" db="EMBL/GenBank/DDBJ databases">
        <title>Genome sequence of Streptococcus phocae subsp. phocae ATCC 51973T isolated from liver specimen obtained from seal.</title>
        <authorList>
            <person name="Avendano-Herrera R."/>
        </authorList>
    </citation>
    <scope>NUCLEOTIDE SEQUENCE [LARGE SCALE GENOMIC DNA]</scope>
    <source>
        <strain evidence="1 2">ATCC 51973</strain>
    </source>
</reference>
<dbReference type="RefSeq" id="WP_054278427.1">
    <property type="nucleotide sequence ID" value="NZ_LHQM01000010.1"/>
</dbReference>